<protein>
    <submittedName>
        <fullName evidence="1">Uncharacterized protein</fullName>
    </submittedName>
</protein>
<accession>B3PWQ7</accession>
<evidence type="ECO:0000313" key="1">
    <source>
        <dbReference type="EMBL" id="ACE89125.1"/>
    </source>
</evidence>
<name>B3PWQ7_RHIE6</name>
<reference evidence="1 2" key="1">
    <citation type="submission" date="2008-04" db="EMBL/GenBank/DDBJ databases">
        <title>Genome diversity and DNA divergence of Rhizobium etli.</title>
        <authorList>
            <person name="Gonzalez V."/>
            <person name="Acosta J.L."/>
            <person name="Santamaria R.I."/>
            <person name="Bustos P."/>
            <person name="Hernandez-Gonzalez I.L."/>
            <person name="Fernandez J.L."/>
            <person name="Diaz R."/>
            <person name="Flores M."/>
            <person name="Mora J."/>
            <person name="Palacios R."/>
            <person name="Davila G."/>
        </authorList>
    </citation>
    <scope>NUCLEOTIDE SEQUENCE [LARGE SCALE GENOMIC DNA]</scope>
    <source>
        <strain evidence="1 2">CIAT 652</strain>
    </source>
</reference>
<proteinExistence type="predicted"/>
<dbReference type="KEGG" id="rec:RHECIAT_CH0000129"/>
<dbReference type="Proteomes" id="UP000008817">
    <property type="component" value="Chromosome"/>
</dbReference>
<dbReference type="AlphaFoldDB" id="B3PWQ7"/>
<dbReference type="EMBL" id="CP001074">
    <property type="protein sequence ID" value="ACE89125.1"/>
    <property type="molecule type" value="Genomic_DNA"/>
</dbReference>
<sequence>MVLLSAFWIAAAPPILRRPDYFGPLGHVIDRRQSVLRYLDSCLGAVVTVLSSPSMKADTIVATVSPWAPMRGMNVEHFAADGIDPAIGTTLAGENQRVNAFIVDDGEFYILFVRSFDGQPPHNRTPRGSTSVSRTREAGKSFAGMFWDRAPPGLPEPVGRCRVSALKRCHAYLRLTIVEQRNGGIEPDQWRPNPTPGEGRQRLRRKNNRGYAILHGLAVRGWYPLVIAGGK</sequence>
<organism evidence="1 2">
    <name type="scientific">Rhizobium etli (strain CIAT 652)</name>
    <dbReference type="NCBI Taxonomy" id="491916"/>
    <lineage>
        <taxon>Bacteria</taxon>
        <taxon>Pseudomonadati</taxon>
        <taxon>Pseudomonadota</taxon>
        <taxon>Alphaproteobacteria</taxon>
        <taxon>Hyphomicrobiales</taxon>
        <taxon>Rhizobiaceae</taxon>
        <taxon>Rhizobium/Agrobacterium group</taxon>
        <taxon>Rhizobium</taxon>
    </lineage>
</organism>
<dbReference type="HOGENOM" id="CLU_1198991_0_0_5"/>
<gene>
    <name evidence="1" type="ordered locus">RHECIAT_CH0000129</name>
</gene>
<evidence type="ECO:0000313" key="2">
    <source>
        <dbReference type="Proteomes" id="UP000008817"/>
    </source>
</evidence>